<dbReference type="OrthoDB" id="8926607at2"/>
<dbReference type="Proteomes" id="UP000297258">
    <property type="component" value="Unassembled WGS sequence"/>
</dbReference>
<dbReference type="AlphaFoldDB" id="A0A4Y9T3P3"/>
<protein>
    <submittedName>
        <fullName evidence="1">Uncharacterized protein</fullName>
    </submittedName>
</protein>
<comment type="caution">
    <text evidence="1">The sequence shown here is derived from an EMBL/GenBank/DDBJ whole genome shotgun (WGS) entry which is preliminary data.</text>
</comment>
<proteinExistence type="predicted"/>
<reference evidence="1 2" key="1">
    <citation type="submission" date="2019-03" db="EMBL/GenBank/DDBJ databases">
        <title>Draft genome of Massilia hortus sp. nov., a novel bacterial species of the Oxalobacteraceae family.</title>
        <authorList>
            <person name="Peta V."/>
            <person name="Raths R."/>
            <person name="Bucking H."/>
        </authorList>
    </citation>
    <scope>NUCLEOTIDE SEQUENCE [LARGE SCALE GENOMIC DNA]</scope>
    <source>
        <strain evidence="1 2">ONC3</strain>
    </source>
</reference>
<name>A0A4Y9T3P3_9BURK</name>
<evidence type="ECO:0000313" key="1">
    <source>
        <dbReference type="EMBL" id="TFW34825.1"/>
    </source>
</evidence>
<gene>
    <name evidence="1" type="ORF">E4O92_03035</name>
</gene>
<dbReference type="EMBL" id="SPUM01000020">
    <property type="protein sequence ID" value="TFW34825.1"/>
    <property type="molecule type" value="Genomic_DNA"/>
</dbReference>
<organism evidence="1 2">
    <name type="scientific">Massilia horti</name>
    <dbReference type="NCBI Taxonomy" id="2562153"/>
    <lineage>
        <taxon>Bacteria</taxon>
        <taxon>Pseudomonadati</taxon>
        <taxon>Pseudomonadota</taxon>
        <taxon>Betaproteobacteria</taxon>
        <taxon>Burkholderiales</taxon>
        <taxon>Oxalobacteraceae</taxon>
        <taxon>Telluria group</taxon>
        <taxon>Massilia</taxon>
    </lineage>
</organism>
<keyword evidence="2" id="KW-1185">Reference proteome</keyword>
<sequence>MENTLIYVFDDCGLAERVREELIALEFRHEHVVLTVGDDEAGPVAGNFSVGNDPSVTGGTDYQEAYANPKERGTCTLTITPLDATQSETAIRLLAHYGIIEQSQELGAERAARIEQGAAAERAERERRT</sequence>
<dbReference type="RefSeq" id="WP_135188279.1">
    <property type="nucleotide sequence ID" value="NZ_SPUM01000020.1"/>
</dbReference>
<accession>A0A4Y9T3P3</accession>
<evidence type="ECO:0000313" key="2">
    <source>
        <dbReference type="Proteomes" id="UP000297258"/>
    </source>
</evidence>